<dbReference type="InterPro" id="IPR004307">
    <property type="entry name" value="TspO_MBR"/>
</dbReference>
<comment type="caution">
    <text evidence="7">The sequence shown here is derived from an EMBL/GenBank/DDBJ whole genome shotgun (WGS) entry which is preliminary data.</text>
</comment>
<reference evidence="7 8" key="1">
    <citation type="submission" date="2021-03" db="EMBL/GenBank/DDBJ databases">
        <title>Genomic Encyclopedia of Type Strains, Phase III (KMG-III): the genomes of soil and plant-associated and newly described type strains.</title>
        <authorList>
            <person name="Whitman W."/>
        </authorList>
    </citation>
    <scope>NUCLEOTIDE SEQUENCE [LARGE SCALE GENOMIC DNA]</scope>
    <source>
        <strain evidence="7 8">IMMIB AFH-6</strain>
    </source>
</reference>
<proteinExistence type="inferred from homology"/>
<keyword evidence="4 6" id="KW-1133">Transmembrane helix</keyword>
<protein>
    <submittedName>
        <fullName evidence="7">Tryptophan-rich sensory protein</fullName>
    </submittedName>
</protein>
<name>A0ABS4STG7_9PROT</name>
<dbReference type="Pfam" id="PF03073">
    <property type="entry name" value="TspO_MBR"/>
    <property type="match status" value="1"/>
</dbReference>
<gene>
    <name evidence="7" type="ORF">J2851_005680</name>
</gene>
<dbReference type="InterPro" id="IPR038330">
    <property type="entry name" value="TspO/MBR-related_sf"/>
</dbReference>
<evidence type="ECO:0000256" key="6">
    <source>
        <dbReference type="SAM" id="Phobius"/>
    </source>
</evidence>
<evidence type="ECO:0000256" key="1">
    <source>
        <dbReference type="ARBA" id="ARBA00004141"/>
    </source>
</evidence>
<feature type="transmembrane region" description="Helical" evidence="6">
    <location>
        <begin position="151"/>
        <end position="173"/>
    </location>
</feature>
<evidence type="ECO:0000313" key="7">
    <source>
        <dbReference type="EMBL" id="MBP2295866.1"/>
    </source>
</evidence>
<evidence type="ECO:0000256" key="4">
    <source>
        <dbReference type="ARBA" id="ARBA00022989"/>
    </source>
</evidence>
<dbReference type="EMBL" id="JAGINP010000025">
    <property type="protein sequence ID" value="MBP2295866.1"/>
    <property type="molecule type" value="Genomic_DNA"/>
</dbReference>
<dbReference type="RefSeq" id="WP_209770503.1">
    <property type="nucleotide sequence ID" value="NZ_JAGINP010000025.1"/>
</dbReference>
<evidence type="ECO:0000313" key="8">
    <source>
        <dbReference type="Proteomes" id="UP000781958"/>
    </source>
</evidence>
<dbReference type="Gene3D" id="1.20.1260.100">
    <property type="entry name" value="TspO/MBR protein"/>
    <property type="match status" value="1"/>
</dbReference>
<keyword evidence="8" id="KW-1185">Reference proteome</keyword>
<comment type="similarity">
    <text evidence="2">Belongs to the TspO/BZRP family.</text>
</comment>
<feature type="transmembrane region" description="Helical" evidence="6">
    <location>
        <begin position="29"/>
        <end position="45"/>
    </location>
</feature>
<comment type="subcellular location">
    <subcellularLocation>
        <location evidence="1">Membrane</location>
        <topology evidence="1">Multi-pass membrane protein</topology>
    </subcellularLocation>
</comment>
<feature type="transmembrane region" description="Helical" evidence="6">
    <location>
        <begin position="65"/>
        <end position="86"/>
    </location>
</feature>
<sequence length="187" mass="20884">MSWNAAPGQTPDPSFAPTDPGRLPFRVRWWHALIFWVLANLYGFFERGGDPFPGYQKSSLQPPGWAFPVVWFTISLIQLWGDVRLLNTPRTIQYRGSLIGLQGALWLLYGSFNFAYFTLGSPILAAAWTISYFIIAGFSIAFVWKDDRLIAASWVPLVLWTGFASVVAVHGVLLNPDPLFGTPAYLG</sequence>
<dbReference type="Proteomes" id="UP000781958">
    <property type="component" value="Unassembled WGS sequence"/>
</dbReference>
<evidence type="ECO:0000256" key="2">
    <source>
        <dbReference type="ARBA" id="ARBA00007524"/>
    </source>
</evidence>
<dbReference type="CDD" id="cd15904">
    <property type="entry name" value="TSPO_MBR"/>
    <property type="match status" value="1"/>
</dbReference>
<feature type="transmembrane region" description="Helical" evidence="6">
    <location>
        <begin position="123"/>
        <end position="144"/>
    </location>
</feature>
<keyword evidence="3 6" id="KW-0812">Transmembrane</keyword>
<keyword evidence="5 6" id="KW-0472">Membrane</keyword>
<feature type="transmembrane region" description="Helical" evidence="6">
    <location>
        <begin position="98"/>
        <end position="117"/>
    </location>
</feature>
<evidence type="ECO:0000256" key="3">
    <source>
        <dbReference type="ARBA" id="ARBA00022692"/>
    </source>
</evidence>
<accession>A0ABS4STG7</accession>
<evidence type="ECO:0000256" key="5">
    <source>
        <dbReference type="ARBA" id="ARBA00023136"/>
    </source>
</evidence>
<organism evidence="7 8">
    <name type="scientific">Azospirillum rugosum</name>
    <dbReference type="NCBI Taxonomy" id="416170"/>
    <lineage>
        <taxon>Bacteria</taxon>
        <taxon>Pseudomonadati</taxon>
        <taxon>Pseudomonadota</taxon>
        <taxon>Alphaproteobacteria</taxon>
        <taxon>Rhodospirillales</taxon>
        <taxon>Azospirillaceae</taxon>
        <taxon>Azospirillum</taxon>
    </lineage>
</organism>